<protein>
    <submittedName>
        <fullName evidence="1">Uncharacterized protein</fullName>
    </submittedName>
</protein>
<accession>A0AAD2DHN7</accession>
<evidence type="ECO:0000313" key="1">
    <source>
        <dbReference type="EMBL" id="CAI9754902.1"/>
    </source>
</evidence>
<dbReference type="AlphaFoldDB" id="A0AAD2DHN7"/>
<dbReference type="Proteomes" id="UP000834106">
    <property type="component" value="Chromosome 1"/>
</dbReference>
<sequence>MLLPSENNPLVQIIINERLSANLSPASFDAVGLANACINKTGHHAWKPVCKHCLLLQILNPEAITVAEQERTFFVMPSSSSRILVSIYRILIFNWSSWLTIWAPVREDGLFSVSSNPSWVGSVCLGWVVDKWALIFLYGLRE</sequence>
<proteinExistence type="predicted"/>
<name>A0AAD2DHN7_9LAMI</name>
<organism evidence="1 2">
    <name type="scientific">Fraxinus pennsylvanica</name>
    <dbReference type="NCBI Taxonomy" id="56036"/>
    <lineage>
        <taxon>Eukaryota</taxon>
        <taxon>Viridiplantae</taxon>
        <taxon>Streptophyta</taxon>
        <taxon>Embryophyta</taxon>
        <taxon>Tracheophyta</taxon>
        <taxon>Spermatophyta</taxon>
        <taxon>Magnoliopsida</taxon>
        <taxon>eudicotyledons</taxon>
        <taxon>Gunneridae</taxon>
        <taxon>Pentapetalae</taxon>
        <taxon>asterids</taxon>
        <taxon>lamiids</taxon>
        <taxon>Lamiales</taxon>
        <taxon>Oleaceae</taxon>
        <taxon>Oleeae</taxon>
        <taxon>Fraxinus</taxon>
    </lineage>
</organism>
<keyword evidence="2" id="KW-1185">Reference proteome</keyword>
<dbReference type="EMBL" id="OU503036">
    <property type="protein sequence ID" value="CAI9754902.1"/>
    <property type="molecule type" value="Genomic_DNA"/>
</dbReference>
<reference evidence="1" key="1">
    <citation type="submission" date="2023-05" db="EMBL/GenBank/DDBJ databases">
        <authorList>
            <person name="Huff M."/>
        </authorList>
    </citation>
    <scope>NUCLEOTIDE SEQUENCE</scope>
</reference>
<evidence type="ECO:0000313" key="2">
    <source>
        <dbReference type="Proteomes" id="UP000834106"/>
    </source>
</evidence>
<gene>
    <name evidence="1" type="ORF">FPE_LOCUS2333</name>
</gene>